<feature type="transmembrane region" description="Helical" evidence="7">
    <location>
        <begin position="348"/>
        <end position="369"/>
    </location>
</feature>
<evidence type="ECO:0000313" key="9">
    <source>
        <dbReference type="Proteomes" id="UP000316291"/>
    </source>
</evidence>
<evidence type="ECO:0000256" key="4">
    <source>
        <dbReference type="ARBA" id="ARBA00022692"/>
    </source>
</evidence>
<keyword evidence="4 7" id="KW-0812">Transmembrane</keyword>
<dbReference type="Pfam" id="PF13440">
    <property type="entry name" value="Polysacc_synt_3"/>
    <property type="match status" value="1"/>
</dbReference>
<dbReference type="EMBL" id="VLLA01000020">
    <property type="protein sequence ID" value="TWI63300.1"/>
    <property type="molecule type" value="Genomic_DNA"/>
</dbReference>
<feature type="transmembrane region" description="Helical" evidence="7">
    <location>
        <begin position="137"/>
        <end position="163"/>
    </location>
</feature>
<feature type="transmembrane region" description="Helical" evidence="7">
    <location>
        <begin position="308"/>
        <end position="336"/>
    </location>
</feature>
<dbReference type="OrthoDB" id="7356923at2"/>
<feature type="transmembrane region" description="Helical" evidence="7">
    <location>
        <begin position="12"/>
        <end position="32"/>
    </location>
</feature>
<dbReference type="Proteomes" id="UP000316291">
    <property type="component" value="Unassembled WGS sequence"/>
</dbReference>
<feature type="transmembrane region" description="Helical" evidence="7">
    <location>
        <begin position="169"/>
        <end position="191"/>
    </location>
</feature>
<comment type="similarity">
    <text evidence="2">Belongs to the polysaccharide synthase family.</text>
</comment>
<evidence type="ECO:0000313" key="8">
    <source>
        <dbReference type="EMBL" id="TWI63300.1"/>
    </source>
</evidence>
<keyword evidence="5 7" id="KW-1133">Transmembrane helix</keyword>
<comment type="caution">
    <text evidence="8">The sequence shown here is derived from an EMBL/GenBank/DDBJ whole genome shotgun (WGS) entry which is preliminary data.</text>
</comment>
<gene>
    <name evidence="8" type="ORF">IQ16_06359</name>
</gene>
<protein>
    <submittedName>
        <fullName evidence="8">O-antigen/teichoic acid export membrane protein</fullName>
    </submittedName>
</protein>
<evidence type="ECO:0000256" key="1">
    <source>
        <dbReference type="ARBA" id="ARBA00004651"/>
    </source>
</evidence>
<keyword evidence="9" id="KW-1185">Reference proteome</keyword>
<feature type="transmembrane region" description="Helical" evidence="7">
    <location>
        <begin position="38"/>
        <end position="63"/>
    </location>
</feature>
<feature type="transmembrane region" description="Helical" evidence="7">
    <location>
        <begin position="406"/>
        <end position="427"/>
    </location>
</feature>
<dbReference type="GO" id="GO:0005886">
    <property type="term" value="C:plasma membrane"/>
    <property type="evidence" value="ECO:0007669"/>
    <property type="project" value="UniProtKB-SubCell"/>
</dbReference>
<dbReference type="PANTHER" id="PTHR30250:SF10">
    <property type="entry name" value="LIPOPOLYSACCHARIDE BIOSYNTHESIS PROTEIN WZXC"/>
    <property type="match status" value="1"/>
</dbReference>
<feature type="transmembrane region" description="Helical" evidence="7">
    <location>
        <begin position="375"/>
        <end position="394"/>
    </location>
</feature>
<sequence>MRLREAMLSSTLQQNTTVLVYFATGVVIAHLLTPREAGSYTVAIAAIGVVTGLKESAIGSYVVSAPELDDDLLKTAYGLTLTIATCLMLLFIGLSGPLADFYRDPALGETLRIVAIAQLGPAFAFPATMRLMRAMRFGALLVVGITAAISQSLVSITLAALGYGAAALAWGYFAAALIAALATFAFRPDAVRLRPMLRGTRRLLAFASWTSAALFVGCTATSAPELLIGRALGLADAALFARAQNLVSFVRNGLVLGLARPLLPSLGDRAGKGISLAPIYRRLVETITGLAWPVYAVLAIWSEPLVRAIYGAAWTTAGTLMLPVAVAHALTLAVAPQYDILVVKRRQQLLFTSEAAICVFTIVTVAIGLTLGLGAAVWSLVLSSIFFVICYFSAIKSAIGVLPSLLFGAWGRSLAVTLVTMPVPLAFRHLIPDRPVEIILGFIASSMVSGLIWVAAVFLVRHELSLHLGGLRQSLLFPSRLGTFPRSWPQPNQTERG</sequence>
<dbReference type="PANTHER" id="PTHR30250">
    <property type="entry name" value="PST FAMILY PREDICTED COLANIC ACID TRANSPORTER"/>
    <property type="match status" value="1"/>
</dbReference>
<keyword evidence="6 7" id="KW-0472">Membrane</keyword>
<accession>A0A562R4B7</accession>
<feature type="transmembrane region" description="Helical" evidence="7">
    <location>
        <begin position="203"/>
        <end position="223"/>
    </location>
</feature>
<proteinExistence type="inferred from homology"/>
<evidence type="ECO:0000256" key="2">
    <source>
        <dbReference type="ARBA" id="ARBA00007430"/>
    </source>
</evidence>
<name>A0A562R4B7_9BRAD</name>
<evidence type="ECO:0000256" key="7">
    <source>
        <dbReference type="SAM" id="Phobius"/>
    </source>
</evidence>
<dbReference type="AlphaFoldDB" id="A0A562R4B7"/>
<dbReference type="InterPro" id="IPR050833">
    <property type="entry name" value="Poly_Biosynth_Transport"/>
</dbReference>
<reference evidence="8 9" key="1">
    <citation type="journal article" date="2015" name="Stand. Genomic Sci.">
        <title>Genomic Encyclopedia of Bacterial and Archaeal Type Strains, Phase III: the genomes of soil and plant-associated and newly described type strains.</title>
        <authorList>
            <person name="Whitman W.B."/>
            <person name="Woyke T."/>
            <person name="Klenk H.P."/>
            <person name="Zhou Y."/>
            <person name="Lilburn T.G."/>
            <person name="Beck B.J."/>
            <person name="De Vos P."/>
            <person name="Vandamme P."/>
            <person name="Eisen J.A."/>
            <person name="Garrity G."/>
            <person name="Hugenholtz P."/>
            <person name="Kyrpides N.C."/>
        </authorList>
    </citation>
    <scope>NUCLEOTIDE SEQUENCE [LARGE SCALE GENOMIC DNA]</scope>
    <source>
        <strain evidence="8 9">CGMCC 1.10948</strain>
    </source>
</reference>
<keyword evidence="3" id="KW-1003">Cell membrane</keyword>
<evidence type="ECO:0000256" key="6">
    <source>
        <dbReference type="ARBA" id="ARBA00023136"/>
    </source>
</evidence>
<organism evidence="8 9">
    <name type="scientific">Bradyrhizobium huanghuaihaiense</name>
    <dbReference type="NCBI Taxonomy" id="990078"/>
    <lineage>
        <taxon>Bacteria</taxon>
        <taxon>Pseudomonadati</taxon>
        <taxon>Pseudomonadota</taxon>
        <taxon>Alphaproteobacteria</taxon>
        <taxon>Hyphomicrobiales</taxon>
        <taxon>Nitrobacteraceae</taxon>
        <taxon>Bradyrhizobium</taxon>
    </lineage>
</organism>
<dbReference type="RefSeq" id="WP_018645216.1">
    <property type="nucleotide sequence ID" value="NZ_VLLA01000020.1"/>
</dbReference>
<feature type="transmembrane region" description="Helical" evidence="7">
    <location>
        <begin position="439"/>
        <end position="460"/>
    </location>
</feature>
<feature type="transmembrane region" description="Helical" evidence="7">
    <location>
        <begin position="75"/>
        <end position="94"/>
    </location>
</feature>
<evidence type="ECO:0000256" key="3">
    <source>
        <dbReference type="ARBA" id="ARBA00022475"/>
    </source>
</evidence>
<evidence type="ECO:0000256" key="5">
    <source>
        <dbReference type="ARBA" id="ARBA00022989"/>
    </source>
</evidence>
<comment type="subcellular location">
    <subcellularLocation>
        <location evidence="1">Cell membrane</location>
        <topology evidence="1">Multi-pass membrane protein</topology>
    </subcellularLocation>
</comment>